<evidence type="ECO:0000313" key="1">
    <source>
        <dbReference type="EMBL" id="KAI8537012.1"/>
    </source>
</evidence>
<comment type="caution">
    <text evidence="1">The sequence shown here is derived from an EMBL/GenBank/DDBJ whole genome shotgun (WGS) entry which is preliminary data.</text>
</comment>
<gene>
    <name evidence="1" type="ORF">RHMOL_Rhmol10G0302000</name>
</gene>
<sequence length="132" mass="15403">MGKRNQLGNCRFANTYTKKDKKRDGRTWLILPDLICGLHLNYYQSPPQFVLCCYSSCFLHNVTLRVIWRRPISDVLDCNTGVRLNLHIRHAFLQDEDAPGAFVFVISLIFINEEEDEEEAIRRIAQMVEVDD</sequence>
<evidence type="ECO:0000313" key="2">
    <source>
        <dbReference type="Proteomes" id="UP001062846"/>
    </source>
</evidence>
<reference evidence="1" key="1">
    <citation type="submission" date="2022-02" db="EMBL/GenBank/DDBJ databases">
        <title>Plant Genome Project.</title>
        <authorList>
            <person name="Zhang R.-G."/>
        </authorList>
    </citation>
    <scope>NUCLEOTIDE SEQUENCE</scope>
    <source>
        <strain evidence="1">AT1</strain>
    </source>
</reference>
<dbReference type="Proteomes" id="UP001062846">
    <property type="component" value="Chromosome 10"/>
</dbReference>
<proteinExistence type="predicted"/>
<organism evidence="1 2">
    <name type="scientific">Rhododendron molle</name>
    <name type="common">Chinese azalea</name>
    <name type="synonym">Azalea mollis</name>
    <dbReference type="NCBI Taxonomy" id="49168"/>
    <lineage>
        <taxon>Eukaryota</taxon>
        <taxon>Viridiplantae</taxon>
        <taxon>Streptophyta</taxon>
        <taxon>Embryophyta</taxon>
        <taxon>Tracheophyta</taxon>
        <taxon>Spermatophyta</taxon>
        <taxon>Magnoliopsida</taxon>
        <taxon>eudicotyledons</taxon>
        <taxon>Gunneridae</taxon>
        <taxon>Pentapetalae</taxon>
        <taxon>asterids</taxon>
        <taxon>Ericales</taxon>
        <taxon>Ericaceae</taxon>
        <taxon>Ericoideae</taxon>
        <taxon>Rhodoreae</taxon>
        <taxon>Rhododendron</taxon>
    </lineage>
</organism>
<dbReference type="EMBL" id="CM046397">
    <property type="protein sequence ID" value="KAI8537012.1"/>
    <property type="molecule type" value="Genomic_DNA"/>
</dbReference>
<accession>A0ACC0M928</accession>
<name>A0ACC0M928_RHOML</name>
<keyword evidence="2" id="KW-1185">Reference proteome</keyword>
<protein>
    <submittedName>
        <fullName evidence="1">Uncharacterized protein</fullName>
    </submittedName>
</protein>